<feature type="compositionally biased region" description="Acidic residues" evidence="1">
    <location>
        <begin position="257"/>
        <end position="272"/>
    </location>
</feature>
<comment type="caution">
    <text evidence="3">The sequence shown here is derived from an EMBL/GenBank/DDBJ whole genome shotgun (WGS) entry which is preliminary data.</text>
</comment>
<dbReference type="Proteomes" id="UP000886595">
    <property type="component" value="Unassembled WGS sequence"/>
</dbReference>
<dbReference type="InterPro" id="IPR012417">
    <property type="entry name" value="CaM-bd_dom_pln"/>
</dbReference>
<evidence type="ECO:0000313" key="4">
    <source>
        <dbReference type="Proteomes" id="UP000886595"/>
    </source>
</evidence>
<reference evidence="3 4" key="1">
    <citation type="submission" date="2020-02" db="EMBL/GenBank/DDBJ databases">
        <authorList>
            <person name="Ma Q."/>
            <person name="Huang Y."/>
            <person name="Song X."/>
            <person name="Pei D."/>
        </authorList>
    </citation>
    <scope>NUCLEOTIDE SEQUENCE [LARGE SCALE GENOMIC DNA]</scope>
    <source>
        <strain evidence="3">Sxm20200214</strain>
        <tissue evidence="3">Leaf</tissue>
    </source>
</reference>
<dbReference type="PANTHER" id="PTHR33349">
    <property type="entry name" value="EMB|CAB62594.1"/>
    <property type="match status" value="1"/>
</dbReference>
<keyword evidence="4" id="KW-1185">Reference proteome</keyword>
<organism evidence="3 4">
    <name type="scientific">Brassica carinata</name>
    <name type="common">Ethiopian mustard</name>
    <name type="synonym">Abyssinian cabbage</name>
    <dbReference type="NCBI Taxonomy" id="52824"/>
    <lineage>
        <taxon>Eukaryota</taxon>
        <taxon>Viridiplantae</taxon>
        <taxon>Streptophyta</taxon>
        <taxon>Embryophyta</taxon>
        <taxon>Tracheophyta</taxon>
        <taxon>Spermatophyta</taxon>
        <taxon>Magnoliopsida</taxon>
        <taxon>eudicotyledons</taxon>
        <taxon>Gunneridae</taxon>
        <taxon>Pentapetalae</taxon>
        <taxon>rosids</taxon>
        <taxon>malvids</taxon>
        <taxon>Brassicales</taxon>
        <taxon>Brassicaceae</taxon>
        <taxon>Brassiceae</taxon>
        <taxon>Brassica</taxon>
    </lineage>
</organism>
<gene>
    <name evidence="3" type="ORF">Bca52824_061703</name>
</gene>
<dbReference type="PANTHER" id="PTHR33349:SF9">
    <property type="entry name" value="CALMODULIN-BINDING DOMAIN-CONTAINING PROTEIN"/>
    <property type="match status" value="1"/>
</dbReference>
<dbReference type="SMART" id="SM01054">
    <property type="entry name" value="CaM_binding"/>
    <property type="match status" value="1"/>
</dbReference>
<feature type="region of interest" description="Disordered" evidence="1">
    <location>
        <begin position="228"/>
        <end position="312"/>
    </location>
</feature>
<dbReference type="GO" id="GO:0005516">
    <property type="term" value="F:calmodulin binding"/>
    <property type="evidence" value="ECO:0007669"/>
    <property type="project" value="InterPro"/>
</dbReference>
<feature type="region of interest" description="Disordered" evidence="1">
    <location>
        <begin position="153"/>
        <end position="199"/>
    </location>
</feature>
<feature type="compositionally biased region" description="Polar residues" evidence="1">
    <location>
        <begin position="275"/>
        <end position="287"/>
    </location>
</feature>
<protein>
    <recommendedName>
        <fullName evidence="2">Calmodulin-binding domain-containing protein</fullName>
    </recommendedName>
</protein>
<evidence type="ECO:0000313" key="3">
    <source>
        <dbReference type="EMBL" id="KAG2279148.1"/>
    </source>
</evidence>
<accession>A0A8X7R0X3</accession>
<proteinExistence type="predicted"/>
<evidence type="ECO:0000256" key="1">
    <source>
        <dbReference type="SAM" id="MobiDB-lite"/>
    </source>
</evidence>
<dbReference type="EMBL" id="JAAMPC010000012">
    <property type="protein sequence ID" value="KAG2279148.1"/>
    <property type="molecule type" value="Genomic_DNA"/>
</dbReference>
<name>A0A8X7R0X3_BRACI</name>
<dbReference type="Pfam" id="PF07839">
    <property type="entry name" value="CaM_binding"/>
    <property type="match status" value="1"/>
</dbReference>
<dbReference type="OrthoDB" id="766386at2759"/>
<feature type="domain" description="Calmodulin-binding" evidence="2">
    <location>
        <begin position="285"/>
        <end position="403"/>
    </location>
</feature>
<evidence type="ECO:0000259" key="2">
    <source>
        <dbReference type="SMART" id="SM01054"/>
    </source>
</evidence>
<sequence length="425" mass="47925">MAGETVPLPGSLGVNRTWRRISTRKLSFLYSEEKILPNYLRSTTSSCHDICKYGTKHEPQEKPTTVLPLERVNRRFSGTLSFDNSPLKKKKAFTKRVLMNPSLDSGKRKKTVSHTFKTIGMSRRRELKMVEHRKRVTALKLKSVAQKAAMALRRSTVNRKKKTNGGSEAQEPKKEIVSLRATMSSKRCSRSMKTNKESNVPLVDETCKDLAEVKTLYVIKMRTGNDTVESDDQINQRCVMDPPTDDPKSQGEAECIVTEDDDESSSQEEEDENTTRQGKSKSLSVNGKSMRPRFKRGKFASQDTSARKVKFKRGKIVTGADTTAKSSGRRSLKTKATNISNDNGQEQKGRSFQVVLKHQETQKKRDSRVLLFNKVIKKTANKLVETRKSKVKALVGAFESVISLQEKEKLLSNSTTLKGDYPQNL</sequence>
<dbReference type="AlphaFoldDB" id="A0A8X7R0X3"/>